<sequence length="186" mass="21248">MYLRKSGGDGDRGRYQIFSRIHKETVQFRLRNDGESDDSGVCSPPLWTASPLRNQSEPLIDHRSLSPNSRRQAIVSGQKELMEMVKDLPESSYELSLKDLVEKQKKGIGCEEKGLFLKTLFPIFRFMFSESRSSGRRRRDGGKISPRPEPAKFSGSSGSDSSSIYSTGRHWNTIGFRNCWPRRKQK</sequence>
<name>S8E7N2_9LAMI</name>
<dbReference type="EMBL" id="AUSU01002624">
    <property type="protein sequence ID" value="EPS68417.1"/>
    <property type="molecule type" value="Genomic_DNA"/>
</dbReference>
<evidence type="ECO:0000256" key="1">
    <source>
        <dbReference type="SAM" id="MobiDB-lite"/>
    </source>
</evidence>
<organism evidence="2 3">
    <name type="scientific">Genlisea aurea</name>
    <dbReference type="NCBI Taxonomy" id="192259"/>
    <lineage>
        <taxon>Eukaryota</taxon>
        <taxon>Viridiplantae</taxon>
        <taxon>Streptophyta</taxon>
        <taxon>Embryophyta</taxon>
        <taxon>Tracheophyta</taxon>
        <taxon>Spermatophyta</taxon>
        <taxon>Magnoliopsida</taxon>
        <taxon>eudicotyledons</taxon>
        <taxon>Gunneridae</taxon>
        <taxon>Pentapetalae</taxon>
        <taxon>asterids</taxon>
        <taxon>lamiids</taxon>
        <taxon>Lamiales</taxon>
        <taxon>Lentibulariaceae</taxon>
        <taxon>Genlisea</taxon>
    </lineage>
</organism>
<dbReference type="Proteomes" id="UP000015453">
    <property type="component" value="Unassembled WGS sequence"/>
</dbReference>
<dbReference type="AlphaFoldDB" id="S8E7N2"/>
<dbReference type="PANTHER" id="PTHR34193">
    <property type="entry name" value="OS11G0199801 PROTEIN"/>
    <property type="match status" value="1"/>
</dbReference>
<protein>
    <submittedName>
        <fullName evidence="2">Uncharacterized protein</fullName>
    </submittedName>
</protein>
<feature type="region of interest" description="Disordered" evidence="1">
    <location>
        <begin position="132"/>
        <end position="165"/>
    </location>
</feature>
<accession>S8E7N2</accession>
<gene>
    <name evidence="2" type="ORF">M569_06353</name>
</gene>
<feature type="compositionally biased region" description="Low complexity" evidence="1">
    <location>
        <begin position="154"/>
        <end position="165"/>
    </location>
</feature>
<evidence type="ECO:0000313" key="2">
    <source>
        <dbReference type="EMBL" id="EPS68417.1"/>
    </source>
</evidence>
<keyword evidence="3" id="KW-1185">Reference proteome</keyword>
<reference evidence="2 3" key="1">
    <citation type="journal article" date="2013" name="BMC Genomics">
        <title>The miniature genome of a carnivorous plant Genlisea aurea contains a low number of genes and short non-coding sequences.</title>
        <authorList>
            <person name="Leushkin E.V."/>
            <person name="Sutormin R.A."/>
            <person name="Nabieva E.R."/>
            <person name="Penin A.A."/>
            <person name="Kondrashov A.S."/>
            <person name="Logacheva M.D."/>
        </authorList>
    </citation>
    <scope>NUCLEOTIDE SEQUENCE [LARGE SCALE GENOMIC DNA]</scope>
</reference>
<dbReference type="PANTHER" id="PTHR34193:SF22">
    <property type="entry name" value="DUF3741 DOMAIN-CONTAINING PROTEIN"/>
    <property type="match status" value="1"/>
</dbReference>
<comment type="caution">
    <text evidence="2">The sequence shown here is derived from an EMBL/GenBank/DDBJ whole genome shotgun (WGS) entry which is preliminary data.</text>
</comment>
<dbReference type="OrthoDB" id="776574at2759"/>
<proteinExistence type="predicted"/>
<evidence type="ECO:0000313" key="3">
    <source>
        <dbReference type="Proteomes" id="UP000015453"/>
    </source>
</evidence>